<evidence type="ECO:0000259" key="9">
    <source>
        <dbReference type="PROSITE" id="PS50893"/>
    </source>
</evidence>
<dbReference type="GO" id="GO:0005524">
    <property type="term" value="F:ATP binding"/>
    <property type="evidence" value="ECO:0007669"/>
    <property type="project" value="UniProtKB-KW"/>
</dbReference>
<dbReference type="PANTHER" id="PTHR43297:SF2">
    <property type="entry name" value="DIPEPTIDE TRANSPORT ATP-BINDING PROTEIN DPPD"/>
    <property type="match status" value="1"/>
</dbReference>
<evidence type="ECO:0000256" key="5">
    <source>
        <dbReference type="ARBA" id="ARBA00022741"/>
    </source>
</evidence>
<keyword evidence="5" id="KW-0547">Nucleotide-binding</keyword>
<organism evidence="10 11">
    <name type="scientific">Actinopolymorpha pittospori</name>
    <dbReference type="NCBI Taxonomy" id="648752"/>
    <lineage>
        <taxon>Bacteria</taxon>
        <taxon>Bacillati</taxon>
        <taxon>Actinomycetota</taxon>
        <taxon>Actinomycetes</taxon>
        <taxon>Propionibacteriales</taxon>
        <taxon>Actinopolymorphaceae</taxon>
        <taxon>Actinopolymorpha</taxon>
    </lineage>
</organism>
<evidence type="ECO:0000256" key="8">
    <source>
        <dbReference type="SAM" id="MobiDB-lite"/>
    </source>
</evidence>
<dbReference type="GO" id="GO:0015833">
    <property type="term" value="P:peptide transport"/>
    <property type="evidence" value="ECO:0007669"/>
    <property type="project" value="InterPro"/>
</dbReference>
<dbReference type="InterPro" id="IPR017871">
    <property type="entry name" value="ABC_transporter-like_CS"/>
</dbReference>
<dbReference type="NCBIfam" id="NF008453">
    <property type="entry name" value="PRK11308.1"/>
    <property type="match status" value="2"/>
</dbReference>
<evidence type="ECO:0000313" key="11">
    <source>
        <dbReference type="Proteomes" id="UP000638648"/>
    </source>
</evidence>
<dbReference type="FunFam" id="3.40.50.300:FF:000016">
    <property type="entry name" value="Oligopeptide ABC transporter ATP-binding component"/>
    <property type="match status" value="2"/>
</dbReference>
<dbReference type="PROSITE" id="PS50893">
    <property type="entry name" value="ABC_TRANSPORTER_2"/>
    <property type="match status" value="2"/>
</dbReference>
<evidence type="ECO:0000256" key="7">
    <source>
        <dbReference type="ARBA" id="ARBA00023136"/>
    </source>
</evidence>
<dbReference type="SUPFAM" id="SSF52540">
    <property type="entry name" value="P-loop containing nucleoside triphosphate hydrolases"/>
    <property type="match status" value="2"/>
</dbReference>
<comment type="caution">
    <text evidence="10">The sequence shown here is derived from an EMBL/GenBank/DDBJ whole genome shotgun (WGS) entry which is preliminary data.</text>
</comment>
<accession>A0A927MS35</accession>
<dbReference type="PANTHER" id="PTHR43297">
    <property type="entry name" value="OLIGOPEPTIDE TRANSPORT ATP-BINDING PROTEIN APPD"/>
    <property type="match status" value="1"/>
</dbReference>
<evidence type="ECO:0000256" key="6">
    <source>
        <dbReference type="ARBA" id="ARBA00022840"/>
    </source>
</evidence>
<dbReference type="Pfam" id="PF00005">
    <property type="entry name" value="ABC_tran"/>
    <property type="match status" value="2"/>
</dbReference>
<dbReference type="InterPro" id="IPR003439">
    <property type="entry name" value="ABC_transporter-like_ATP-bd"/>
</dbReference>
<dbReference type="RefSeq" id="WP_192749505.1">
    <property type="nucleotide sequence ID" value="NZ_BAABJL010000030.1"/>
</dbReference>
<feature type="region of interest" description="Disordered" evidence="8">
    <location>
        <begin position="288"/>
        <end position="316"/>
    </location>
</feature>
<dbReference type="InterPro" id="IPR003593">
    <property type="entry name" value="AAA+_ATPase"/>
</dbReference>
<name>A0A927MS35_9ACTN</name>
<feature type="domain" description="ABC transporter" evidence="9">
    <location>
        <begin position="26"/>
        <end position="274"/>
    </location>
</feature>
<dbReference type="NCBIfam" id="NF007739">
    <property type="entry name" value="PRK10419.1"/>
    <property type="match status" value="2"/>
</dbReference>
<keyword evidence="3" id="KW-0813">Transport</keyword>
<evidence type="ECO:0000256" key="3">
    <source>
        <dbReference type="ARBA" id="ARBA00022448"/>
    </source>
</evidence>
<dbReference type="CDD" id="cd03257">
    <property type="entry name" value="ABC_NikE_OppD_transporters"/>
    <property type="match status" value="2"/>
</dbReference>
<evidence type="ECO:0000313" key="10">
    <source>
        <dbReference type="EMBL" id="MBE1605114.1"/>
    </source>
</evidence>
<dbReference type="InterPro" id="IPR050388">
    <property type="entry name" value="ABC_Ni/Peptide_Import"/>
</dbReference>
<comment type="subcellular location">
    <subcellularLocation>
        <location evidence="1">Cell membrane</location>
        <topology evidence="1">Peripheral membrane protein</topology>
    </subcellularLocation>
</comment>
<keyword evidence="4" id="KW-1003">Cell membrane</keyword>
<dbReference type="GO" id="GO:0005886">
    <property type="term" value="C:plasma membrane"/>
    <property type="evidence" value="ECO:0007669"/>
    <property type="project" value="UniProtKB-SubCell"/>
</dbReference>
<keyword evidence="7" id="KW-0472">Membrane</keyword>
<reference evidence="10" key="1">
    <citation type="submission" date="2020-10" db="EMBL/GenBank/DDBJ databases">
        <title>Sequencing the genomes of 1000 actinobacteria strains.</title>
        <authorList>
            <person name="Klenk H.-P."/>
        </authorList>
    </citation>
    <scope>NUCLEOTIDE SEQUENCE</scope>
    <source>
        <strain evidence="10">DSM 45354</strain>
    </source>
</reference>
<dbReference type="PROSITE" id="PS00211">
    <property type="entry name" value="ABC_TRANSPORTER_1"/>
    <property type="match status" value="2"/>
</dbReference>
<gene>
    <name evidence="10" type="ORF">HEB94_001962</name>
</gene>
<dbReference type="Proteomes" id="UP000638648">
    <property type="component" value="Unassembled WGS sequence"/>
</dbReference>
<keyword evidence="6 10" id="KW-0067">ATP-binding</keyword>
<dbReference type="AlphaFoldDB" id="A0A927MS35"/>
<dbReference type="SMART" id="SM00382">
    <property type="entry name" value="AAA"/>
    <property type="match status" value="2"/>
</dbReference>
<keyword evidence="11" id="KW-1185">Reference proteome</keyword>
<comment type="similarity">
    <text evidence="2">Belongs to the ABC transporter superfamily.</text>
</comment>
<protein>
    <submittedName>
        <fullName evidence="10">Peptide/nickel transport system ATP-binding protein</fullName>
    </submittedName>
</protein>
<feature type="domain" description="ABC transporter" evidence="9">
    <location>
        <begin position="326"/>
        <end position="573"/>
    </location>
</feature>
<dbReference type="Pfam" id="PF08352">
    <property type="entry name" value="oligo_HPY"/>
    <property type="match status" value="2"/>
</dbReference>
<dbReference type="GO" id="GO:0016887">
    <property type="term" value="F:ATP hydrolysis activity"/>
    <property type="evidence" value="ECO:0007669"/>
    <property type="project" value="InterPro"/>
</dbReference>
<evidence type="ECO:0000256" key="4">
    <source>
        <dbReference type="ARBA" id="ARBA00022475"/>
    </source>
</evidence>
<dbReference type="EMBL" id="JADBEM010000001">
    <property type="protein sequence ID" value="MBE1605114.1"/>
    <property type="molecule type" value="Genomic_DNA"/>
</dbReference>
<dbReference type="Gene3D" id="3.40.50.300">
    <property type="entry name" value="P-loop containing nucleotide triphosphate hydrolases"/>
    <property type="match status" value="2"/>
</dbReference>
<sequence length="595" mass="63112">MNGGTSGVTGTAGGNAMGGDASVVSVRDLRITFSEGTRTTHAVDGLSFDLAPGGGLGLVGESGSGKTVTALTLLGLHHDIGAQVSGEVDVTGVPVLTARNDALRKMRGAQAAMIFQDPLSALDPYYRVGDQISEIYRLHTGANRRAARERALDVLNQVHIPDPKRRVDAYPHELSGGMRQRALIAMALSCEPRLLVADEPTTALDVTVQAQILDLLAEIRATTGMALILVTHDLGVVAGSVDEVLVMSAGREVERGAVAEVLGAPTADYTRRLLAAVPRVDVAPVRVANRPTSEASTREAGGTGADGTGADGAGADGTGAAKDVVMSLRDLHRHFEARGATRRQHVVRAVDGVSLELYRGEVLGVVGESGSGKTTLSRMMVGLLRPTSGSVLLNGTDLARLSGRRLREHRREIAMVFQDPASSLNPRRSVGDSIAEPLRVRGAGAAECRTTVRDLLVRVGLHAERANAYPHEFSGGQRQRIGLARALATRPAVLVCDEPVSALDVTTQAQVLELIDELRTEFGFAVVFVSHDLAVVRQVSDRVAVMQRGQVVELADADVLYEDPRHPYTRDLLAAVPVLDPALARARREERRALA</sequence>
<dbReference type="InterPro" id="IPR013563">
    <property type="entry name" value="Oligopep_ABC_C"/>
</dbReference>
<evidence type="ECO:0000256" key="1">
    <source>
        <dbReference type="ARBA" id="ARBA00004202"/>
    </source>
</evidence>
<dbReference type="InterPro" id="IPR027417">
    <property type="entry name" value="P-loop_NTPase"/>
</dbReference>
<feature type="compositionally biased region" description="Gly residues" evidence="8">
    <location>
        <begin position="301"/>
        <end position="316"/>
    </location>
</feature>
<evidence type="ECO:0000256" key="2">
    <source>
        <dbReference type="ARBA" id="ARBA00005417"/>
    </source>
</evidence>
<proteinExistence type="inferred from homology"/>